<dbReference type="Proteomes" id="UP001147747">
    <property type="component" value="Unassembled WGS sequence"/>
</dbReference>
<protein>
    <recommendedName>
        <fullName evidence="6">Xylanolytic transcriptional activator regulatory domain-containing protein</fullName>
    </recommendedName>
</protein>
<evidence type="ECO:0000313" key="7">
    <source>
        <dbReference type="EMBL" id="KAJ5404460.1"/>
    </source>
</evidence>
<dbReference type="OrthoDB" id="4898680at2759"/>
<feature type="region of interest" description="Disordered" evidence="5">
    <location>
        <begin position="1"/>
        <end position="25"/>
    </location>
</feature>
<reference evidence="7" key="1">
    <citation type="submission" date="2022-12" db="EMBL/GenBank/DDBJ databases">
        <authorList>
            <person name="Petersen C."/>
        </authorList>
    </citation>
    <scope>NUCLEOTIDE SEQUENCE</scope>
    <source>
        <strain evidence="7">IBT 29677</strain>
    </source>
</reference>
<dbReference type="InterPro" id="IPR050613">
    <property type="entry name" value="Sec_Metabolite_Reg"/>
</dbReference>
<dbReference type="GO" id="GO:0008270">
    <property type="term" value="F:zinc ion binding"/>
    <property type="evidence" value="ECO:0007669"/>
    <property type="project" value="InterPro"/>
</dbReference>
<dbReference type="GO" id="GO:0005634">
    <property type="term" value="C:nucleus"/>
    <property type="evidence" value="ECO:0007669"/>
    <property type="project" value="UniProtKB-SubCell"/>
</dbReference>
<feature type="domain" description="Xylanolytic transcriptional activator regulatory" evidence="6">
    <location>
        <begin position="277"/>
        <end position="350"/>
    </location>
</feature>
<evidence type="ECO:0000256" key="2">
    <source>
        <dbReference type="ARBA" id="ARBA00023015"/>
    </source>
</evidence>
<feature type="non-terminal residue" evidence="7">
    <location>
        <position position="626"/>
    </location>
</feature>
<evidence type="ECO:0000256" key="3">
    <source>
        <dbReference type="ARBA" id="ARBA00023163"/>
    </source>
</evidence>
<dbReference type="RefSeq" id="XP_056491702.1">
    <property type="nucleotide sequence ID" value="XM_056628968.1"/>
</dbReference>
<keyword evidence="3" id="KW-0804">Transcription</keyword>
<comment type="caution">
    <text evidence="7">The sequence shown here is derived from an EMBL/GenBank/DDBJ whole genome shotgun (WGS) entry which is preliminary data.</text>
</comment>
<comment type="subcellular location">
    <subcellularLocation>
        <location evidence="1">Nucleus</location>
    </subcellularLocation>
</comment>
<name>A0A9W9W6P8_9EURO</name>
<dbReference type="SMART" id="SM00906">
    <property type="entry name" value="Fungal_trans"/>
    <property type="match status" value="1"/>
</dbReference>
<evidence type="ECO:0000259" key="6">
    <source>
        <dbReference type="SMART" id="SM00906"/>
    </source>
</evidence>
<evidence type="ECO:0000256" key="4">
    <source>
        <dbReference type="ARBA" id="ARBA00023242"/>
    </source>
</evidence>
<accession>A0A9W9W6P8</accession>
<dbReference type="EMBL" id="JAPZBU010000005">
    <property type="protein sequence ID" value="KAJ5404460.1"/>
    <property type="molecule type" value="Genomic_DNA"/>
</dbReference>
<feature type="region of interest" description="Disordered" evidence="5">
    <location>
        <begin position="31"/>
        <end position="50"/>
    </location>
</feature>
<keyword evidence="8" id="KW-1185">Reference proteome</keyword>
<dbReference type="CDD" id="cd12148">
    <property type="entry name" value="fungal_TF_MHR"/>
    <property type="match status" value="1"/>
</dbReference>
<keyword evidence="4" id="KW-0539">Nucleus</keyword>
<dbReference type="AlphaFoldDB" id="A0A9W9W6P8"/>
<evidence type="ECO:0000256" key="5">
    <source>
        <dbReference type="SAM" id="MobiDB-lite"/>
    </source>
</evidence>
<dbReference type="GeneID" id="81367948"/>
<dbReference type="PANTHER" id="PTHR31001">
    <property type="entry name" value="UNCHARACTERIZED TRANSCRIPTIONAL REGULATORY PROTEIN"/>
    <property type="match status" value="1"/>
</dbReference>
<gene>
    <name evidence="7" type="ORF">N7509_004331</name>
</gene>
<dbReference type="Pfam" id="PF04082">
    <property type="entry name" value="Fungal_trans"/>
    <property type="match status" value="1"/>
</dbReference>
<organism evidence="7 8">
    <name type="scientific">Penicillium cosmopolitanum</name>
    <dbReference type="NCBI Taxonomy" id="1131564"/>
    <lineage>
        <taxon>Eukaryota</taxon>
        <taxon>Fungi</taxon>
        <taxon>Dikarya</taxon>
        <taxon>Ascomycota</taxon>
        <taxon>Pezizomycotina</taxon>
        <taxon>Eurotiomycetes</taxon>
        <taxon>Eurotiomycetidae</taxon>
        <taxon>Eurotiales</taxon>
        <taxon>Aspergillaceae</taxon>
        <taxon>Penicillium</taxon>
    </lineage>
</organism>
<dbReference type="GO" id="GO:0006351">
    <property type="term" value="P:DNA-templated transcription"/>
    <property type="evidence" value="ECO:0007669"/>
    <property type="project" value="InterPro"/>
</dbReference>
<evidence type="ECO:0000313" key="8">
    <source>
        <dbReference type="Proteomes" id="UP001147747"/>
    </source>
</evidence>
<sequence>PSHPVSTLKHSKYGIQDDTEQNDYAEDESDLFAARPDQQDRPVSKRRRLSQSEYLGMTSHFTLFKESSEHLGSPPYEVQTQNNDHLLPPSSSIPIELSETKQGAHLLQLLRDLPIYRRIAQSYLTATQDCEFMGQQLVELTFDSLQELADIPTRGANSLLSHSREIFKLFSKPVRIHSSLTFSEFMSAMSYRWEIVGLAFSFVGFGTVLPCDWDSLFHAEGKPISSRREMGLLALSATETCLRFCHEAGALNDAVSWLVHQHTFLTTLIQGDRDYRSWRALGDLSTIVFTLGLNQPSPDDSIPFWLAETRKRVMSGSFSADKQLATFLGRPPRISWRFCNIPLPLDISFTDVIAEPSVRDAAIRRLDADGWNTVENDSQAVWLRCVLLMGPVRESILELSLSQNVENLPQRIEELLQQSRLVWEGLPSFIHRRHDPRLSSRLPNVKESINLQLHMDHIYDQFLLHRIYSKRLNLWSPDLVKVSHDIMNQIIQLVENRIRIMRLSPELSWVICFYGLPTAGVLSIELVHRCSALHMNSSSLSPDVAATTFPKSQVIQNLTIFASYLQIIIQSHEGNYDICQQARQTILRVLDVVLSPQPTQSAFHSMDNTAELALANETHVADIPGL</sequence>
<dbReference type="GO" id="GO:0003677">
    <property type="term" value="F:DNA binding"/>
    <property type="evidence" value="ECO:0007669"/>
    <property type="project" value="InterPro"/>
</dbReference>
<evidence type="ECO:0000256" key="1">
    <source>
        <dbReference type="ARBA" id="ARBA00004123"/>
    </source>
</evidence>
<keyword evidence="2" id="KW-0805">Transcription regulation</keyword>
<proteinExistence type="predicted"/>
<dbReference type="InterPro" id="IPR007219">
    <property type="entry name" value="XnlR_reg_dom"/>
</dbReference>
<dbReference type="PANTHER" id="PTHR31001:SF53">
    <property type="entry name" value="ZN(II)2CYS6 TRANSCRIPTION FACTOR (EUROFUNG)"/>
    <property type="match status" value="1"/>
</dbReference>
<reference evidence="7" key="2">
    <citation type="journal article" date="2023" name="IMA Fungus">
        <title>Comparative genomic study of the Penicillium genus elucidates a diverse pangenome and 15 lateral gene transfer events.</title>
        <authorList>
            <person name="Petersen C."/>
            <person name="Sorensen T."/>
            <person name="Nielsen M.R."/>
            <person name="Sondergaard T.E."/>
            <person name="Sorensen J.L."/>
            <person name="Fitzpatrick D.A."/>
            <person name="Frisvad J.C."/>
            <person name="Nielsen K.L."/>
        </authorList>
    </citation>
    <scope>NUCLEOTIDE SEQUENCE</scope>
    <source>
        <strain evidence="7">IBT 29677</strain>
    </source>
</reference>